<feature type="compositionally biased region" description="Low complexity" evidence="1">
    <location>
        <begin position="172"/>
        <end position="188"/>
    </location>
</feature>
<evidence type="ECO:0000256" key="2">
    <source>
        <dbReference type="SAM" id="Phobius"/>
    </source>
</evidence>
<feature type="compositionally biased region" description="Gly residues" evidence="1">
    <location>
        <begin position="372"/>
        <end position="386"/>
    </location>
</feature>
<dbReference type="AlphaFoldDB" id="A0A1I6H7S2"/>
<dbReference type="PANTHER" id="PTHR30373:SF2">
    <property type="entry name" value="UPF0603 PROTEIN YGCG"/>
    <property type="match status" value="1"/>
</dbReference>
<keyword evidence="2" id="KW-0472">Membrane</keyword>
<gene>
    <name evidence="5" type="ORF">SAMN04488002_2648</name>
</gene>
<keyword evidence="6" id="KW-1185">Reference proteome</keyword>
<proteinExistence type="predicted"/>
<sequence>MVRFLMVLLVALVPAVTAAQDKLPYPQYYTILTNDFADILSPEAEARINAELQAAREKSGREMTVVTIRSREDYLPSTDIASFSKDLFNGWGIGNAERNDGILLLVAIEDREVRIALGAGYPARQDGIAARIIQSDIIPAFSEGRVADGILAGTRAALSRITHPDDQRAASPQDQTQPQTQPVVAPQPRVLEQPPEPRQTGLLDRIRAFFDGNPIGAMILAAITAVAGFFGFRGFQRYRPRKCPECGNMMMRLGEAQEDQYLDHGQLVEERVQSKDYGVWFCTNDEHVTVVGYPKMFSKHAACPECGYHTYETKRTVLSHPSTISMGIAQLDHTCQNCGHTASEKKSIPRISRNDSGSSSSFGGSSSSSSSFGGGSSSGGGASGSW</sequence>
<name>A0A1I6H7S2_9RHOB</name>
<dbReference type="PANTHER" id="PTHR30373">
    <property type="entry name" value="UPF0603 PROTEIN YGCG"/>
    <property type="match status" value="1"/>
</dbReference>
<feature type="transmembrane region" description="Helical" evidence="2">
    <location>
        <begin position="215"/>
        <end position="232"/>
    </location>
</feature>
<dbReference type="STRING" id="670154.SAMN04488002_2648"/>
<evidence type="ECO:0000256" key="3">
    <source>
        <dbReference type="SAM" id="SignalP"/>
    </source>
</evidence>
<dbReference type="EMBL" id="FOYO01000001">
    <property type="protein sequence ID" value="SFR50539.1"/>
    <property type="molecule type" value="Genomic_DNA"/>
</dbReference>
<evidence type="ECO:0000256" key="1">
    <source>
        <dbReference type="SAM" id="MobiDB-lite"/>
    </source>
</evidence>
<accession>A0A1I6H7S2</accession>
<dbReference type="Proteomes" id="UP000199658">
    <property type="component" value="Unassembled WGS sequence"/>
</dbReference>
<organism evidence="5 6">
    <name type="scientific">Litoreibacter janthinus</name>
    <dbReference type="NCBI Taxonomy" id="670154"/>
    <lineage>
        <taxon>Bacteria</taxon>
        <taxon>Pseudomonadati</taxon>
        <taxon>Pseudomonadota</taxon>
        <taxon>Alphaproteobacteria</taxon>
        <taxon>Rhodobacterales</taxon>
        <taxon>Roseobacteraceae</taxon>
        <taxon>Litoreibacter</taxon>
    </lineage>
</organism>
<evidence type="ECO:0000259" key="4">
    <source>
        <dbReference type="Pfam" id="PF04536"/>
    </source>
</evidence>
<feature type="region of interest" description="Disordered" evidence="1">
    <location>
        <begin position="163"/>
        <end position="198"/>
    </location>
</feature>
<keyword evidence="2" id="KW-1133">Transmembrane helix</keyword>
<feature type="domain" description="TPM" evidence="4">
    <location>
        <begin position="34"/>
        <end position="157"/>
    </location>
</feature>
<feature type="region of interest" description="Disordered" evidence="1">
    <location>
        <begin position="342"/>
        <end position="386"/>
    </location>
</feature>
<dbReference type="OrthoDB" id="9810918at2"/>
<keyword evidence="2" id="KW-0812">Transmembrane</keyword>
<feature type="compositionally biased region" description="Low complexity" evidence="1">
    <location>
        <begin position="356"/>
        <end position="371"/>
    </location>
</feature>
<feature type="chain" id="PRO_5011734051" description="TPM domain-containing protein" evidence="3">
    <location>
        <begin position="20"/>
        <end position="386"/>
    </location>
</feature>
<feature type="signal peptide" evidence="3">
    <location>
        <begin position="1"/>
        <end position="19"/>
    </location>
</feature>
<keyword evidence="3" id="KW-0732">Signal</keyword>
<protein>
    <recommendedName>
        <fullName evidence="4">TPM domain-containing protein</fullName>
    </recommendedName>
</protein>
<dbReference type="Pfam" id="PF04536">
    <property type="entry name" value="TPM_phosphatase"/>
    <property type="match status" value="1"/>
</dbReference>
<dbReference type="InterPro" id="IPR007621">
    <property type="entry name" value="TPM_dom"/>
</dbReference>
<reference evidence="6" key="1">
    <citation type="submission" date="2016-10" db="EMBL/GenBank/DDBJ databases">
        <authorList>
            <person name="Varghese N."/>
            <person name="Submissions S."/>
        </authorList>
    </citation>
    <scope>NUCLEOTIDE SEQUENCE [LARGE SCALE GENOMIC DNA]</scope>
    <source>
        <strain evidence="6">DSM 26921</strain>
    </source>
</reference>
<dbReference type="Gene3D" id="3.10.310.50">
    <property type="match status" value="1"/>
</dbReference>
<evidence type="ECO:0000313" key="6">
    <source>
        <dbReference type="Proteomes" id="UP000199658"/>
    </source>
</evidence>
<dbReference type="RefSeq" id="WP_090217576.1">
    <property type="nucleotide sequence ID" value="NZ_FOYO01000001.1"/>
</dbReference>
<evidence type="ECO:0000313" key="5">
    <source>
        <dbReference type="EMBL" id="SFR50539.1"/>
    </source>
</evidence>